<dbReference type="Proteomes" id="UP001310692">
    <property type="component" value="Unassembled WGS sequence"/>
</dbReference>
<gene>
    <name evidence="1" type="ORF">V0U35_04435</name>
</gene>
<organism evidence="1 2">
    <name type="scientific">Hyphobacterium marinum</name>
    <dbReference type="NCBI Taxonomy" id="3116574"/>
    <lineage>
        <taxon>Bacteria</taxon>
        <taxon>Pseudomonadati</taxon>
        <taxon>Pseudomonadota</taxon>
        <taxon>Alphaproteobacteria</taxon>
        <taxon>Maricaulales</taxon>
        <taxon>Maricaulaceae</taxon>
        <taxon>Hyphobacterium</taxon>
    </lineage>
</organism>
<keyword evidence="2" id="KW-1185">Reference proteome</keyword>
<proteinExistence type="predicted"/>
<accession>A0ABU7LWJ4</accession>
<dbReference type="EMBL" id="JAZDRO010000001">
    <property type="protein sequence ID" value="MEE2565918.1"/>
    <property type="molecule type" value="Genomic_DNA"/>
</dbReference>
<evidence type="ECO:0000313" key="2">
    <source>
        <dbReference type="Proteomes" id="UP001310692"/>
    </source>
</evidence>
<protein>
    <submittedName>
        <fullName evidence="1">Uncharacterized protein</fullName>
    </submittedName>
</protein>
<dbReference type="RefSeq" id="WP_330195447.1">
    <property type="nucleotide sequence ID" value="NZ_JAZDRO010000001.1"/>
</dbReference>
<name>A0ABU7LWJ4_9PROT</name>
<comment type="caution">
    <text evidence="1">The sequence shown here is derived from an EMBL/GenBank/DDBJ whole genome shotgun (WGS) entry which is preliminary data.</text>
</comment>
<reference evidence="1 2" key="1">
    <citation type="submission" date="2024-01" db="EMBL/GenBank/DDBJ databases">
        <title>Hyphobacterium bacterium isolated from marine sediment.</title>
        <authorList>
            <person name="Zhao S."/>
        </authorList>
    </citation>
    <scope>NUCLEOTIDE SEQUENCE [LARGE SCALE GENOMIC DNA]</scope>
    <source>
        <strain evidence="1 2">Y60-23</strain>
    </source>
</reference>
<sequence>MTKFECPVISGAAYSTRRVGSAPDAVRFRIEVRDWDGSDAAACGVWIEDDGDVLVDRDIFGEDPLQALELAMVLLRRLAAMFEPDEEYVAYIKGM</sequence>
<evidence type="ECO:0000313" key="1">
    <source>
        <dbReference type="EMBL" id="MEE2565918.1"/>
    </source>
</evidence>